<name>A0A8U0IP11_9EURY</name>
<dbReference type="KEGG" id="haxz:M0R88_07305"/>
<feature type="domain" description="DUF7979" evidence="2">
    <location>
        <begin position="39"/>
        <end position="107"/>
    </location>
</feature>
<dbReference type="Proteomes" id="UP000830434">
    <property type="component" value="Chromosome"/>
</dbReference>
<gene>
    <name evidence="3" type="ORF">M0R88_07305</name>
</gene>
<evidence type="ECO:0000313" key="4">
    <source>
        <dbReference type="Proteomes" id="UP000830434"/>
    </source>
</evidence>
<evidence type="ECO:0000259" key="2">
    <source>
        <dbReference type="Pfam" id="PF25934"/>
    </source>
</evidence>
<dbReference type="InterPro" id="IPR058285">
    <property type="entry name" value="DUF7979"/>
</dbReference>
<dbReference type="GeneID" id="72189650"/>
<accession>A0A8U0IP11</accession>
<feature type="transmembrane region" description="Helical" evidence="1">
    <location>
        <begin position="124"/>
        <end position="143"/>
    </location>
</feature>
<evidence type="ECO:0000256" key="1">
    <source>
        <dbReference type="SAM" id="Phobius"/>
    </source>
</evidence>
<organism evidence="3 4">
    <name type="scientific">Halorussus gelatinilyticus</name>
    <dbReference type="NCBI Taxonomy" id="2937524"/>
    <lineage>
        <taxon>Archaea</taxon>
        <taxon>Methanobacteriati</taxon>
        <taxon>Methanobacteriota</taxon>
        <taxon>Stenosarchaea group</taxon>
        <taxon>Halobacteria</taxon>
        <taxon>Halobacteriales</taxon>
        <taxon>Haladaptataceae</taxon>
        <taxon>Halorussus</taxon>
    </lineage>
</organism>
<keyword evidence="1" id="KW-0472">Membrane</keyword>
<reference evidence="3" key="1">
    <citation type="submission" date="2022-04" db="EMBL/GenBank/DDBJ databases">
        <title>Diverse halophilic archaea isolated from saline environments.</title>
        <authorList>
            <person name="Cui H.-L."/>
        </authorList>
    </citation>
    <scope>NUCLEOTIDE SEQUENCE</scope>
    <source>
        <strain evidence="3">XZYJT40</strain>
    </source>
</reference>
<keyword evidence="4" id="KW-1185">Reference proteome</keyword>
<evidence type="ECO:0000313" key="3">
    <source>
        <dbReference type="EMBL" id="UPW01894.1"/>
    </source>
</evidence>
<keyword evidence="1" id="KW-0812">Transmembrane</keyword>
<dbReference type="EMBL" id="CP096658">
    <property type="protein sequence ID" value="UPW01894.1"/>
    <property type="molecule type" value="Genomic_DNA"/>
</dbReference>
<dbReference type="Pfam" id="PF25934">
    <property type="entry name" value="DUF7979"/>
    <property type="match status" value="1"/>
</dbReference>
<keyword evidence="1" id="KW-1133">Transmembrane helix</keyword>
<dbReference type="RefSeq" id="WP_248656281.1">
    <property type="nucleotide sequence ID" value="NZ_CP096658.1"/>
</dbReference>
<sequence>MPSIARSVMTIGLVLLVVGVASGSWGVYQQTADTCESGYGLTITKLEENETASPTAEHVAYSNLSATEQQVFQDILTAEETPIYQNSTPLEGLSEKVVTYQGEQYETSPLFVSDCANGWAIFKFWGSLIALLGGVIVITVFGWRRWH</sequence>
<proteinExistence type="predicted"/>
<dbReference type="AlphaFoldDB" id="A0A8U0IP11"/>
<protein>
    <recommendedName>
        <fullName evidence="2">DUF7979 domain-containing protein</fullName>
    </recommendedName>
</protein>